<dbReference type="InterPro" id="IPR016035">
    <property type="entry name" value="Acyl_Trfase/lysoPLipase"/>
</dbReference>
<dbReference type="InterPro" id="IPR057326">
    <property type="entry name" value="KR_dom"/>
</dbReference>
<dbReference type="Gene3D" id="3.30.70.3290">
    <property type="match status" value="1"/>
</dbReference>
<dbReference type="InterPro" id="IPR014043">
    <property type="entry name" value="Acyl_transferase_dom"/>
</dbReference>
<feature type="domain" description="Ketosynthase family 3 (KS3)" evidence="8">
    <location>
        <begin position="27"/>
        <end position="424"/>
    </location>
</feature>
<dbReference type="OrthoDB" id="329835at2759"/>
<sequence>MTTGDATPTAGEKTKSSVSVDCHQDVPFPVALVGIAMRLPGGVANADEFWDMLINKRDGHGRVPESRYSSDAFKGVTGPNQSLPDGYFLQDDITRFDRSFFSLSARAVERLDPQQRLLMEVIWECLENSGQTKWHGKDVGCFVGVFGENWAELTNKDNQQVDKYYSVNTGDYAIANRVSWEYDFRGPSITYRTACSSSLVALHDACQALYTGECSSAIGSVASPSDVCKTFDVAADGYGRGEAINVVYIKPLRTALQDRDPIRAVIRSTAINSDGRTPNIAMPSPEAQEKLSRRAYRKACIDNISETGFFECHSTGTKMGDAIETSVVAKVFPGEGVYIGSVKPNVGHSGGASGLTSVIKAVLALEKRNIPPNTRLSNPNPRIPLDKGLEIPEQPTPWPKERCERVSVNSFGIGGSNAHVCTTRDFMERPEMLPQAEGARVIVASSKTKQALDLEIESIKAYITQRCPSAADLSYTLGMRREHMVHRAFAILDNDGSISRFERSEATAPGVCFVSTGQGAQWPGVAKELMSTSSCFINSIRTMDASLQRLRDPPTWSLEGKYQTASLKEIRKEESSSRIQDAELAQPLCTAIQIGLVDLFRELGVRPARVVGHSSGEVAAAYAAGAIDAETAIVVSYCRGQVLRAPAVGAFGAMAVVGLNADEARALLPDGVHVACENSPQNVTLSGDRDKVLQVLEKIQTEKSDVFCRQLRVSVAYHSHHMEAPGQTYEELLTPALSHGSSMIPLFSTTTGKVIREPAALDAAYWRRNLQCPVLFNQAVQELAKSTDEHMAFVEIGPHSTLSGPLQQIIQSEGLKKPYLYIPTLVRHSPQWQCLLTAVGRLHVNGVPVQLSTINRNTGTVLTDLPSYPWSHERRLWHETRIAQQWRKPREPHHELLGFRTLESSDMEPSWRKALKLKHLVTAFRSAKLNLLADSVWYDFTISSYQDAFWTRHCIGQIRAGSDRHVDQPKLEQYSRQKPSSQWYKAVAKKGLKFGPSFQRLQDITTSPTSQRAAARIDEEDDSRGYALHPTIIDQARQLCLLGLIHGLDRNLSRHCVPTAVDYLYVSPQRGTLFADACADESGASISGRACMVTEEKVVLSMEGAWLVLQAGRTNTEPQPTSAVCNDSLCASCDREKTWSNRLVDQVQQQLPHFAALTTFLQNVSTQTLIMEGGSKSMSLLDNNTVLDCVYEYVSTHSGWGKFLSMMSHTNPLMRVLQIEPGNGFATMAALRSLTTTDGIPMYTKFTITNKELTRFSAMKESFRESRGLNHSSLDIAKDPLEQGFEPGTYDLVIIEGNRYIDQDLSSIAKNIATLLAPGGRLLYHKLCSAVTLLTYTMGMFSDWWDWYEDGDEQFMPEAQWHAALRSAGFSTSTIDITERLQPDDLHLRLAVQPRSDVKEKREITLLSLSEVSSWGYDLARRLEREKYHVRWCSLNEFKATGTDVISILDLEQPSLDSLSVGDFQRLQSLVEQAGDCHILWITQPSQTTCHDPRYGLLQGFARTMRHERIQNFVTFEVDRFDGTAARSVVNILDKLRAQDTCVEQEPDYEYVLQDGKVLVGRVHWTRARRPELPASSADSITKALTIGSYGLLNSLEWVETDLGQLNGSDVEVEMSYVGLNLRDMLVCLGLVGDKSEFGLEGTVGNRVIVAGDGLLCTRKIVPEARCFPLFEGLTLEDGAGITSIYGTVLYALLTVGNLRKGQSILIHSACGGVGLAAVQVCQMVGAEIYATVGNEQKVQYLVDTFTIPRSHIFDSRSSSFYQGLMEVTDQKGVDVVLNSLSGELLHLSWQCVASFGKMIELGKRDIYGHGQLDMGHFTGNKSFIAVDAKHLLEERPDYFREAIEQCKGYFIQGKIKPVRPTTVFDAASVGEAFSLMQSGQHMGKLLVRMPDSPSDLPVSARNCPVPLRSDAYFLLIGGLGGLGRAVATWMVERGARKFVFLSRSAGLNSRDGGFIRELTDQGCDVETVAGSVENMQDVRRAVSACQGRIKGVIQMSMVLKDQLFSNMTHEEWLSVLGPKVQGTWNVHNALNGAKLQFFVALSSIAGVCGNPGQAHYAAANSFLDAFVKYRRGLGLPACSIDIGAMEGIGYAQDHLSHGIETARRKGIQTVGEVELLQALELAIQSDSLRGASQITIGLGTTRPLSTPGTVSPWVRDARYALWENTVPSDTAKTDIEDNELHNLIKSVEKDPAVLTDPKTKRHIALINGKEIGSLMTNIDGMNEEQILSIVIESLVMVEVRNFLRRHLHLELGLTDISKAETVGGLCTATINALRLKFSGSKQDQEDMASTRPIPGPIPEWFAESEGHVFVTGATGFIGAFFLSMLLSKPEAKTVTCLVRAADKSQAGHRLSETFRKFGLPLHSSHKLDVIPGDLTQDRLGLAQDAYDHLAQHVSGVFHIGAVVAFSMHYDYHRPANVMGLLNVIEFANTTRLKPVHHFSSISSYGPMSGLNWRQFVPENEIPTVTVKNIEPHMGYMLSKLASECIAWDAIANGFPISIYRPGLVMGHSITGVSNQDDVIYLLMSTCLSIGAFPTPPNQKSFFVPVDFVCSAALQISLSNENLGQAFNLIHPNVEETHRSTGHVQDYERAFATPGSSL</sequence>
<keyword evidence="4" id="KW-0511">Multifunctional enzyme</keyword>
<dbReference type="InterPro" id="IPR011032">
    <property type="entry name" value="GroES-like_sf"/>
</dbReference>
<evidence type="ECO:0000256" key="6">
    <source>
        <dbReference type="PROSITE-ProRule" id="PRU01363"/>
    </source>
</evidence>
<feature type="region of interest" description="C-terminal hotdog fold" evidence="6">
    <location>
        <begin position="975"/>
        <end position="1125"/>
    </location>
</feature>
<dbReference type="InterPro" id="IPR010080">
    <property type="entry name" value="Thioester_reductase-like_dom"/>
</dbReference>
<keyword evidence="2" id="KW-0597">Phosphoprotein</keyword>
<evidence type="ECO:0000256" key="7">
    <source>
        <dbReference type="SAM" id="MobiDB-lite"/>
    </source>
</evidence>
<dbReference type="CDD" id="cd00833">
    <property type="entry name" value="PKS"/>
    <property type="match status" value="1"/>
</dbReference>
<feature type="domain" description="PKS/mFAS DH" evidence="9">
    <location>
        <begin position="817"/>
        <end position="1125"/>
    </location>
</feature>
<evidence type="ECO:0000259" key="9">
    <source>
        <dbReference type="PROSITE" id="PS52019"/>
    </source>
</evidence>
<comment type="caution">
    <text evidence="6">Lacks conserved residue(s) required for the propagation of feature annotation.</text>
</comment>
<dbReference type="InterPro" id="IPR020841">
    <property type="entry name" value="PKS_Beta-ketoAc_synthase_dom"/>
</dbReference>
<dbReference type="Gene3D" id="3.40.366.10">
    <property type="entry name" value="Malonyl-Coenzyme A Acyl Carrier Protein, domain 2"/>
    <property type="match status" value="1"/>
</dbReference>
<dbReference type="InterPro" id="IPR013968">
    <property type="entry name" value="PKS_KR"/>
</dbReference>
<dbReference type="PANTHER" id="PTHR43775">
    <property type="entry name" value="FATTY ACID SYNTHASE"/>
    <property type="match status" value="1"/>
</dbReference>
<dbReference type="InterPro" id="IPR001227">
    <property type="entry name" value="Ac_transferase_dom_sf"/>
</dbReference>
<dbReference type="GO" id="GO:0044550">
    <property type="term" value="P:secondary metabolite biosynthetic process"/>
    <property type="evidence" value="ECO:0007669"/>
    <property type="project" value="UniProtKB-ARBA"/>
</dbReference>
<keyword evidence="3" id="KW-0808">Transferase</keyword>
<keyword evidence="11" id="KW-1185">Reference proteome</keyword>
<evidence type="ECO:0000256" key="4">
    <source>
        <dbReference type="ARBA" id="ARBA00023268"/>
    </source>
</evidence>
<dbReference type="InterPro" id="IPR036291">
    <property type="entry name" value="NAD(P)-bd_dom_sf"/>
</dbReference>
<protein>
    <recommendedName>
        <fullName evidence="12">Polyketide synthase</fullName>
    </recommendedName>
</protein>
<dbReference type="InterPro" id="IPR013120">
    <property type="entry name" value="FAR_NAD-bd"/>
</dbReference>
<feature type="region of interest" description="Disordered" evidence="7">
    <location>
        <begin position="372"/>
        <end position="400"/>
    </location>
</feature>
<reference evidence="10 11" key="1">
    <citation type="submission" date="2019-04" db="EMBL/GenBank/DDBJ databases">
        <title>Friends and foes A comparative genomics study of 23 Aspergillus species from section Flavi.</title>
        <authorList>
            <consortium name="DOE Joint Genome Institute"/>
            <person name="Kjaerbolling I."/>
            <person name="Vesth T."/>
            <person name="Frisvad J.C."/>
            <person name="Nybo J.L."/>
            <person name="Theobald S."/>
            <person name="Kildgaard S."/>
            <person name="Isbrandt T."/>
            <person name="Kuo A."/>
            <person name="Sato A."/>
            <person name="Lyhne E.K."/>
            <person name="Kogle M.E."/>
            <person name="Wiebenga A."/>
            <person name="Kun R.S."/>
            <person name="Lubbers R.J."/>
            <person name="Makela M.R."/>
            <person name="Barry K."/>
            <person name="Chovatia M."/>
            <person name="Clum A."/>
            <person name="Daum C."/>
            <person name="Haridas S."/>
            <person name="He G."/>
            <person name="LaButti K."/>
            <person name="Lipzen A."/>
            <person name="Mondo S."/>
            <person name="Riley R."/>
            <person name="Salamov A."/>
            <person name="Simmons B.A."/>
            <person name="Magnuson J.K."/>
            <person name="Henrissat B."/>
            <person name="Mortensen U.H."/>
            <person name="Larsen T.O."/>
            <person name="Devries R.P."/>
            <person name="Grigoriev I.V."/>
            <person name="Machida M."/>
            <person name="Baker S.E."/>
            <person name="Andersen M.R."/>
        </authorList>
    </citation>
    <scope>NUCLEOTIDE SEQUENCE [LARGE SCALE GENOMIC DNA]</scope>
    <source>
        <strain evidence="10 11">IBT 18842</strain>
    </source>
</reference>
<dbReference type="Pfam" id="PF07993">
    <property type="entry name" value="NAD_binding_4"/>
    <property type="match status" value="1"/>
</dbReference>
<evidence type="ECO:0000259" key="8">
    <source>
        <dbReference type="PROSITE" id="PS52004"/>
    </source>
</evidence>
<comment type="similarity">
    <text evidence="5">In the C-terminal section; belongs to the NRP synthetase family.</text>
</comment>
<dbReference type="InterPro" id="IPR016039">
    <property type="entry name" value="Thiolase-like"/>
</dbReference>
<dbReference type="SMART" id="SM00825">
    <property type="entry name" value="PKS_KS"/>
    <property type="match status" value="1"/>
</dbReference>
<accession>A0A5N6U6R9</accession>
<organism evidence="10 11">
    <name type="scientific">Aspergillus avenaceus</name>
    <dbReference type="NCBI Taxonomy" id="36643"/>
    <lineage>
        <taxon>Eukaryota</taxon>
        <taxon>Fungi</taxon>
        <taxon>Dikarya</taxon>
        <taxon>Ascomycota</taxon>
        <taxon>Pezizomycotina</taxon>
        <taxon>Eurotiomycetes</taxon>
        <taxon>Eurotiomycetidae</taxon>
        <taxon>Eurotiales</taxon>
        <taxon>Aspergillaceae</taxon>
        <taxon>Aspergillus</taxon>
        <taxon>Aspergillus subgen. Circumdati</taxon>
    </lineage>
</organism>
<name>A0A5N6U6R9_ASPAV</name>
<dbReference type="PANTHER" id="PTHR43775:SF49">
    <property type="entry name" value="SYNTHASE, PUTATIVE (JCVI)-RELATED"/>
    <property type="match status" value="1"/>
</dbReference>
<dbReference type="GO" id="GO:0004312">
    <property type="term" value="F:fatty acid synthase activity"/>
    <property type="evidence" value="ECO:0007669"/>
    <property type="project" value="TreeGrafter"/>
</dbReference>
<dbReference type="CDD" id="cd05235">
    <property type="entry name" value="SDR_e1"/>
    <property type="match status" value="1"/>
</dbReference>
<dbReference type="InterPro" id="IPR014031">
    <property type="entry name" value="Ketoacyl_synth_C"/>
</dbReference>
<dbReference type="FunFam" id="3.40.50.720:FF:000209">
    <property type="entry name" value="Polyketide synthase Pks12"/>
    <property type="match status" value="1"/>
</dbReference>
<evidence type="ECO:0008006" key="12">
    <source>
        <dbReference type="Google" id="ProtNLM"/>
    </source>
</evidence>
<dbReference type="EMBL" id="ML742030">
    <property type="protein sequence ID" value="KAE8154264.1"/>
    <property type="molecule type" value="Genomic_DNA"/>
</dbReference>
<dbReference type="InterPro" id="IPR056501">
    <property type="entry name" value="NAD-bd_HRPKS_sdrA"/>
</dbReference>
<dbReference type="GO" id="GO:0016491">
    <property type="term" value="F:oxidoreductase activity"/>
    <property type="evidence" value="ECO:0007669"/>
    <property type="project" value="InterPro"/>
</dbReference>
<dbReference type="Pfam" id="PF16197">
    <property type="entry name" value="KAsynt_C_assoc"/>
    <property type="match status" value="1"/>
</dbReference>
<dbReference type="Gene3D" id="3.40.50.720">
    <property type="entry name" value="NAD(P)-binding Rossmann-like Domain"/>
    <property type="match status" value="2"/>
</dbReference>
<dbReference type="Pfam" id="PF23114">
    <property type="entry name" value="NAD-bd_HRPKS_sdrA"/>
    <property type="match status" value="1"/>
</dbReference>
<gene>
    <name evidence="10" type="ORF">BDV25DRAFT_126571</name>
</gene>
<dbReference type="GO" id="GO:0006633">
    <property type="term" value="P:fatty acid biosynthetic process"/>
    <property type="evidence" value="ECO:0007669"/>
    <property type="project" value="TreeGrafter"/>
</dbReference>
<dbReference type="InterPro" id="IPR016036">
    <property type="entry name" value="Malonyl_transacylase_ACP-bd"/>
</dbReference>
<dbReference type="InterPro" id="IPR029063">
    <property type="entry name" value="SAM-dependent_MTases_sf"/>
</dbReference>
<proteinExistence type="inferred from homology"/>
<evidence type="ECO:0000256" key="5">
    <source>
        <dbReference type="ARBA" id="ARBA00029443"/>
    </source>
</evidence>
<dbReference type="SUPFAM" id="SSF53335">
    <property type="entry name" value="S-adenosyl-L-methionine-dependent methyltransferases"/>
    <property type="match status" value="1"/>
</dbReference>
<keyword evidence="1" id="KW-0596">Phosphopantetheine</keyword>
<dbReference type="InterPro" id="IPR042104">
    <property type="entry name" value="PKS_dehydratase_sf"/>
</dbReference>
<dbReference type="InterPro" id="IPR049551">
    <property type="entry name" value="PKS_DH_C"/>
</dbReference>
<dbReference type="Pfam" id="PF14765">
    <property type="entry name" value="PS-DH"/>
    <property type="match status" value="1"/>
</dbReference>
<evidence type="ECO:0000256" key="1">
    <source>
        <dbReference type="ARBA" id="ARBA00022450"/>
    </source>
</evidence>
<dbReference type="SMART" id="SM00829">
    <property type="entry name" value="PKS_ER"/>
    <property type="match status" value="1"/>
</dbReference>
<dbReference type="Gene3D" id="3.40.47.10">
    <property type="match status" value="1"/>
</dbReference>
<evidence type="ECO:0000313" key="10">
    <source>
        <dbReference type="EMBL" id="KAE8154264.1"/>
    </source>
</evidence>
<dbReference type="Gene3D" id="3.10.129.110">
    <property type="entry name" value="Polyketide synthase dehydratase"/>
    <property type="match status" value="1"/>
</dbReference>
<dbReference type="SUPFAM" id="SSF55048">
    <property type="entry name" value="Probable ACP-binding domain of malonyl-CoA ACP transacylase"/>
    <property type="match status" value="1"/>
</dbReference>
<dbReference type="InterPro" id="IPR032821">
    <property type="entry name" value="PKS_assoc"/>
</dbReference>
<dbReference type="Gene3D" id="3.90.180.10">
    <property type="entry name" value="Medium-chain alcohol dehydrogenases, catalytic domain"/>
    <property type="match status" value="1"/>
</dbReference>
<dbReference type="GO" id="GO:1901336">
    <property type="term" value="P:lactone biosynthetic process"/>
    <property type="evidence" value="ECO:0007669"/>
    <property type="project" value="UniProtKB-ARBA"/>
</dbReference>
<dbReference type="InterPro" id="IPR049900">
    <property type="entry name" value="PKS_mFAS_DH"/>
</dbReference>
<dbReference type="SUPFAM" id="SSF50129">
    <property type="entry name" value="GroES-like"/>
    <property type="match status" value="1"/>
</dbReference>
<evidence type="ECO:0000256" key="3">
    <source>
        <dbReference type="ARBA" id="ARBA00022679"/>
    </source>
</evidence>
<dbReference type="SUPFAM" id="SSF51735">
    <property type="entry name" value="NAD(P)-binding Rossmann-fold domains"/>
    <property type="match status" value="3"/>
</dbReference>
<dbReference type="Pfam" id="PF00698">
    <property type="entry name" value="Acyl_transf_1"/>
    <property type="match status" value="1"/>
</dbReference>
<dbReference type="Pfam" id="PF00109">
    <property type="entry name" value="ketoacyl-synt"/>
    <property type="match status" value="1"/>
</dbReference>
<evidence type="ECO:0000256" key="2">
    <source>
        <dbReference type="ARBA" id="ARBA00022553"/>
    </source>
</evidence>
<dbReference type="Pfam" id="PF08659">
    <property type="entry name" value="KR"/>
    <property type="match status" value="1"/>
</dbReference>
<feature type="region of interest" description="N-terminal hotdog fold" evidence="6">
    <location>
        <begin position="817"/>
        <end position="965"/>
    </location>
</feature>
<dbReference type="SUPFAM" id="SSF52151">
    <property type="entry name" value="FabD/lysophospholipase-like"/>
    <property type="match status" value="1"/>
</dbReference>
<dbReference type="Pfam" id="PF02801">
    <property type="entry name" value="Ketoacyl-synt_C"/>
    <property type="match status" value="1"/>
</dbReference>
<dbReference type="SUPFAM" id="SSF53901">
    <property type="entry name" value="Thiolase-like"/>
    <property type="match status" value="1"/>
</dbReference>
<dbReference type="Gene3D" id="3.40.50.150">
    <property type="entry name" value="Vaccinia Virus protein VP39"/>
    <property type="match status" value="1"/>
</dbReference>
<dbReference type="SMART" id="SM00827">
    <property type="entry name" value="PKS_AT"/>
    <property type="match status" value="1"/>
</dbReference>
<dbReference type="Proteomes" id="UP000325780">
    <property type="component" value="Unassembled WGS sequence"/>
</dbReference>
<dbReference type="PROSITE" id="PS52004">
    <property type="entry name" value="KS3_2"/>
    <property type="match status" value="1"/>
</dbReference>
<dbReference type="SMART" id="SM00822">
    <property type="entry name" value="PKS_KR"/>
    <property type="match status" value="1"/>
</dbReference>
<evidence type="ECO:0000313" key="11">
    <source>
        <dbReference type="Proteomes" id="UP000325780"/>
    </source>
</evidence>
<dbReference type="CDD" id="cd05195">
    <property type="entry name" value="enoyl_red"/>
    <property type="match status" value="1"/>
</dbReference>
<dbReference type="InterPro" id="IPR020843">
    <property type="entry name" value="ER"/>
</dbReference>
<dbReference type="PROSITE" id="PS52019">
    <property type="entry name" value="PKS_MFAS_DH"/>
    <property type="match status" value="1"/>
</dbReference>
<dbReference type="InterPro" id="IPR014030">
    <property type="entry name" value="Ketoacyl_synth_N"/>
</dbReference>
<dbReference type="InterPro" id="IPR050091">
    <property type="entry name" value="PKS_NRPS_Biosynth_Enz"/>
</dbReference>
<dbReference type="Pfam" id="PF13602">
    <property type="entry name" value="ADH_zinc_N_2"/>
    <property type="match status" value="1"/>
</dbReference>